<dbReference type="GeneID" id="6006783"/>
<keyword evidence="2" id="KW-1185">Reference proteome</keyword>
<dbReference type="Proteomes" id="UP000001861">
    <property type="component" value="Unassembled WGS sequence"/>
</dbReference>
<protein>
    <submittedName>
        <fullName evidence="1">Uncharacterized protein</fullName>
    </submittedName>
</protein>
<evidence type="ECO:0000313" key="2">
    <source>
        <dbReference type="Proteomes" id="UP000001861"/>
    </source>
</evidence>
<comment type="caution">
    <text evidence="1">The sequence shown here is derived from an EMBL/GenBank/DDBJ whole genome shotgun (WGS) entry which is preliminary data.</text>
</comment>
<gene>
    <name evidence="1" type="ORF">CC1G_01979</name>
</gene>
<organism evidence="1 2">
    <name type="scientific">Coprinopsis cinerea (strain Okayama-7 / 130 / ATCC MYA-4618 / FGSC 9003)</name>
    <name type="common">Inky cap fungus</name>
    <name type="synonym">Hormographiella aspergillata</name>
    <dbReference type="NCBI Taxonomy" id="240176"/>
    <lineage>
        <taxon>Eukaryota</taxon>
        <taxon>Fungi</taxon>
        <taxon>Dikarya</taxon>
        <taxon>Basidiomycota</taxon>
        <taxon>Agaricomycotina</taxon>
        <taxon>Agaricomycetes</taxon>
        <taxon>Agaricomycetidae</taxon>
        <taxon>Agaricales</taxon>
        <taxon>Agaricineae</taxon>
        <taxon>Psathyrellaceae</taxon>
        <taxon>Coprinopsis</taxon>
    </lineage>
</organism>
<dbReference type="HOGENOM" id="CLU_1610674_0_0_1"/>
<dbReference type="KEGG" id="cci:CC1G_01979"/>
<accession>A8N664</accession>
<reference evidence="1 2" key="1">
    <citation type="journal article" date="2010" name="Proc. Natl. Acad. Sci. U.S.A.">
        <title>Insights into evolution of multicellular fungi from the assembled chromosomes of the mushroom Coprinopsis cinerea (Coprinus cinereus).</title>
        <authorList>
            <person name="Stajich J.E."/>
            <person name="Wilke S.K."/>
            <person name="Ahren D."/>
            <person name="Au C.H."/>
            <person name="Birren B.W."/>
            <person name="Borodovsky M."/>
            <person name="Burns C."/>
            <person name="Canback B."/>
            <person name="Casselton L.A."/>
            <person name="Cheng C.K."/>
            <person name="Deng J."/>
            <person name="Dietrich F.S."/>
            <person name="Fargo D.C."/>
            <person name="Farman M.L."/>
            <person name="Gathman A.C."/>
            <person name="Goldberg J."/>
            <person name="Guigo R."/>
            <person name="Hoegger P.J."/>
            <person name="Hooker J.B."/>
            <person name="Huggins A."/>
            <person name="James T.Y."/>
            <person name="Kamada T."/>
            <person name="Kilaru S."/>
            <person name="Kodira C."/>
            <person name="Kues U."/>
            <person name="Kupfer D."/>
            <person name="Kwan H.S."/>
            <person name="Lomsadze A."/>
            <person name="Li W."/>
            <person name="Lilly W.W."/>
            <person name="Ma L.J."/>
            <person name="Mackey A.J."/>
            <person name="Manning G."/>
            <person name="Martin F."/>
            <person name="Muraguchi H."/>
            <person name="Natvig D.O."/>
            <person name="Palmerini H."/>
            <person name="Ramesh M.A."/>
            <person name="Rehmeyer C.J."/>
            <person name="Roe B.A."/>
            <person name="Shenoy N."/>
            <person name="Stanke M."/>
            <person name="Ter-Hovhannisyan V."/>
            <person name="Tunlid A."/>
            <person name="Velagapudi R."/>
            <person name="Vision T.J."/>
            <person name="Zeng Q."/>
            <person name="Zolan M.E."/>
            <person name="Pukkila P.J."/>
        </authorList>
    </citation>
    <scope>NUCLEOTIDE SEQUENCE [LARGE SCALE GENOMIC DNA]</scope>
    <source>
        <strain evidence="2">Okayama-7 / 130 / ATCC MYA-4618 / FGSC 9003</strain>
    </source>
</reference>
<evidence type="ECO:0000313" key="1">
    <source>
        <dbReference type="EMBL" id="EAU91490.2"/>
    </source>
</evidence>
<dbReference type="InParanoid" id="A8N664"/>
<dbReference type="AlphaFoldDB" id="A8N664"/>
<dbReference type="RefSeq" id="XP_001830343.2">
    <property type="nucleotide sequence ID" value="XM_001830291.2"/>
</dbReference>
<proteinExistence type="predicted"/>
<dbReference type="EMBL" id="AACS02000003">
    <property type="protein sequence ID" value="EAU91490.2"/>
    <property type="molecule type" value="Genomic_DNA"/>
</dbReference>
<name>A8N664_COPC7</name>
<sequence>MSRFIRTVTISSPEHLSEATANTVYSATPSLGTERSISRDPFHSNEYQRPVTVTIAFRSKFQRKGYISVGAYHSEGLKTPDETVGVISPSTQSGVLRRSTLCPRHCQKASGSTIITPIRLIGPTLEEGTLEPIAGLPNDHPVNRPLFCGQPSTEGTVGERLAKGT</sequence>
<dbReference type="VEuPathDB" id="FungiDB:CC1G_01979"/>